<evidence type="ECO:0000256" key="1">
    <source>
        <dbReference type="SAM" id="MobiDB-lite"/>
    </source>
</evidence>
<name>A0A8H3UMQ9_VENIN</name>
<accession>A0A8H3UMQ9</accession>
<feature type="compositionally biased region" description="Low complexity" evidence="1">
    <location>
        <begin position="40"/>
        <end position="56"/>
    </location>
</feature>
<dbReference type="AlphaFoldDB" id="A0A8H3UMQ9"/>
<dbReference type="Proteomes" id="UP000447873">
    <property type="component" value="Unassembled WGS sequence"/>
</dbReference>
<protein>
    <submittedName>
        <fullName evidence="2">Uncharacterized protein</fullName>
    </submittedName>
</protein>
<sequence>MSIKGTIRKAIKNIRNLFKRKAPRNANQPPTQPLQPAPRPTITHPAPIPAINHAHPLASNPVTSLDLLFFREPNEFPSEQEIPGF</sequence>
<reference evidence="2 3" key="1">
    <citation type="submission" date="2018-12" db="EMBL/GenBank/DDBJ databases">
        <title>Venturia inaequalis Genome Resource.</title>
        <authorList>
            <person name="Lichtner F.J."/>
        </authorList>
    </citation>
    <scope>NUCLEOTIDE SEQUENCE [LARGE SCALE GENOMIC DNA]</scope>
    <source>
        <strain evidence="2 3">120213</strain>
    </source>
</reference>
<gene>
    <name evidence="2" type="ORF">EG328_004255</name>
</gene>
<proteinExistence type="predicted"/>
<evidence type="ECO:0000313" key="3">
    <source>
        <dbReference type="Proteomes" id="UP000447873"/>
    </source>
</evidence>
<feature type="compositionally biased region" description="Pro residues" evidence="1">
    <location>
        <begin position="30"/>
        <end position="39"/>
    </location>
</feature>
<dbReference type="EMBL" id="WNWS01000236">
    <property type="protein sequence ID" value="KAE9973697.1"/>
    <property type="molecule type" value="Genomic_DNA"/>
</dbReference>
<evidence type="ECO:0000313" key="2">
    <source>
        <dbReference type="EMBL" id="KAE9973697.1"/>
    </source>
</evidence>
<feature type="region of interest" description="Disordered" evidence="1">
    <location>
        <begin position="18"/>
        <end position="56"/>
    </location>
</feature>
<comment type="caution">
    <text evidence="2">The sequence shown here is derived from an EMBL/GenBank/DDBJ whole genome shotgun (WGS) entry which is preliminary data.</text>
</comment>
<organism evidence="2 3">
    <name type="scientific">Venturia inaequalis</name>
    <name type="common">Apple scab fungus</name>
    <dbReference type="NCBI Taxonomy" id="5025"/>
    <lineage>
        <taxon>Eukaryota</taxon>
        <taxon>Fungi</taxon>
        <taxon>Dikarya</taxon>
        <taxon>Ascomycota</taxon>
        <taxon>Pezizomycotina</taxon>
        <taxon>Dothideomycetes</taxon>
        <taxon>Pleosporomycetidae</taxon>
        <taxon>Venturiales</taxon>
        <taxon>Venturiaceae</taxon>
        <taxon>Venturia</taxon>
    </lineage>
</organism>